<dbReference type="InterPro" id="IPR050119">
    <property type="entry name" value="CCR1-9-like"/>
</dbReference>
<dbReference type="InterPro" id="IPR017452">
    <property type="entry name" value="GPCR_Rhodpsn_7TM"/>
</dbReference>
<evidence type="ECO:0000256" key="5">
    <source>
        <dbReference type="ARBA" id="ARBA00023136"/>
    </source>
</evidence>
<evidence type="ECO:0000259" key="11">
    <source>
        <dbReference type="PROSITE" id="PS50262"/>
    </source>
</evidence>
<evidence type="ECO:0000256" key="6">
    <source>
        <dbReference type="ARBA" id="ARBA00023170"/>
    </source>
</evidence>
<keyword evidence="3 10" id="KW-1133">Transmembrane helix</keyword>
<comment type="subcellular location">
    <subcellularLocation>
        <location evidence="1">Membrane</location>
    </subcellularLocation>
</comment>
<dbReference type="GO" id="GO:0019957">
    <property type="term" value="F:C-C chemokine binding"/>
    <property type="evidence" value="ECO:0007669"/>
    <property type="project" value="TreeGrafter"/>
</dbReference>
<name>A0A0M3N1E3_PRODO</name>
<feature type="compositionally biased region" description="Polar residues" evidence="9">
    <location>
        <begin position="234"/>
        <end position="249"/>
    </location>
</feature>
<dbReference type="InterPro" id="IPR000276">
    <property type="entry name" value="GPCR_Rhodpsn"/>
</dbReference>
<feature type="transmembrane region" description="Helical" evidence="10">
    <location>
        <begin position="178"/>
        <end position="201"/>
    </location>
</feature>
<dbReference type="PROSITE" id="PS00237">
    <property type="entry name" value="G_PROTEIN_RECEP_F1_1"/>
    <property type="match status" value="1"/>
</dbReference>
<reference evidence="12" key="1">
    <citation type="journal article" date="2015" name="Curr. Biol.">
        <title>African Lungfish Reveal the Evolutionary Origins of Organized Mucosal Lymphoid Tissue in Vertebrates.</title>
        <authorList>
            <person name="Tacchi L."/>
            <person name="Larragoite E.T."/>
            <person name="Munoz P."/>
            <person name="Amemiya C.T."/>
            <person name="Salinas I."/>
        </authorList>
    </citation>
    <scope>NUCLEOTIDE SEQUENCE</scope>
</reference>
<evidence type="ECO:0000256" key="3">
    <source>
        <dbReference type="ARBA" id="ARBA00022989"/>
    </source>
</evidence>
<evidence type="ECO:0000256" key="2">
    <source>
        <dbReference type="ARBA" id="ARBA00022692"/>
    </source>
</evidence>
<keyword evidence="7 8" id="KW-0807">Transducer</keyword>
<feature type="domain" description="G-protein coupled receptors family 1 profile" evidence="11">
    <location>
        <begin position="1"/>
        <end position="199"/>
    </location>
</feature>
<dbReference type="GO" id="GO:0007204">
    <property type="term" value="P:positive regulation of cytosolic calcium ion concentration"/>
    <property type="evidence" value="ECO:0007669"/>
    <property type="project" value="TreeGrafter"/>
</dbReference>
<proteinExistence type="evidence at transcript level"/>
<dbReference type="EMBL" id="KP297834">
    <property type="protein sequence ID" value="AKL90503.1"/>
    <property type="molecule type" value="mRNA"/>
</dbReference>
<dbReference type="GO" id="GO:0006955">
    <property type="term" value="P:immune response"/>
    <property type="evidence" value="ECO:0007669"/>
    <property type="project" value="TreeGrafter"/>
</dbReference>
<dbReference type="PANTHER" id="PTHR10489">
    <property type="entry name" value="CELL ADHESION MOLECULE"/>
    <property type="match status" value="1"/>
</dbReference>
<evidence type="ECO:0000256" key="7">
    <source>
        <dbReference type="ARBA" id="ARBA00023224"/>
    </source>
</evidence>
<feature type="region of interest" description="Disordered" evidence="9">
    <location>
        <begin position="230"/>
        <end position="249"/>
    </location>
</feature>
<evidence type="ECO:0000256" key="10">
    <source>
        <dbReference type="SAM" id="Phobius"/>
    </source>
</evidence>
<evidence type="ECO:0000256" key="8">
    <source>
        <dbReference type="RuleBase" id="RU000688"/>
    </source>
</evidence>
<keyword evidence="5 10" id="KW-0472">Membrane</keyword>
<dbReference type="PRINTS" id="PR00237">
    <property type="entry name" value="GPCRRHODOPSN"/>
</dbReference>
<feature type="non-terminal residue" evidence="12">
    <location>
        <position position="1"/>
    </location>
</feature>
<comment type="similarity">
    <text evidence="8">Belongs to the G-protein coupled receptor 1 family.</text>
</comment>
<dbReference type="SUPFAM" id="SSF81321">
    <property type="entry name" value="Family A G protein-coupled receptor-like"/>
    <property type="match status" value="1"/>
</dbReference>
<dbReference type="Pfam" id="PF00001">
    <property type="entry name" value="7tm_1"/>
    <property type="match status" value="1"/>
</dbReference>
<dbReference type="Gene3D" id="1.20.1070.10">
    <property type="entry name" value="Rhodopsin 7-helix transmembrane proteins"/>
    <property type="match status" value="1"/>
</dbReference>
<feature type="transmembrane region" description="Helical" evidence="10">
    <location>
        <begin position="98"/>
        <end position="120"/>
    </location>
</feature>
<dbReference type="AlphaFoldDB" id="A0A0M3N1E3"/>
<evidence type="ECO:0000313" key="12">
    <source>
        <dbReference type="EMBL" id="AKL90503.1"/>
    </source>
</evidence>
<evidence type="ECO:0000256" key="1">
    <source>
        <dbReference type="ARBA" id="ARBA00004370"/>
    </source>
</evidence>
<keyword evidence="4 8" id="KW-0297">G-protein coupled receptor</keyword>
<keyword evidence="2 8" id="KW-0812">Transmembrane</keyword>
<keyword evidence="6 8" id="KW-0675">Receptor</keyword>
<feature type="transmembrane region" description="Helical" evidence="10">
    <location>
        <begin position="21"/>
        <end position="44"/>
    </location>
</feature>
<evidence type="ECO:0000256" key="9">
    <source>
        <dbReference type="SAM" id="MobiDB-lite"/>
    </source>
</evidence>
<dbReference type="GO" id="GO:0060326">
    <property type="term" value="P:cell chemotaxis"/>
    <property type="evidence" value="ECO:0007669"/>
    <property type="project" value="TreeGrafter"/>
</dbReference>
<dbReference type="GO" id="GO:0009897">
    <property type="term" value="C:external side of plasma membrane"/>
    <property type="evidence" value="ECO:0007669"/>
    <property type="project" value="TreeGrafter"/>
</dbReference>
<dbReference type="PANTHER" id="PTHR10489:SF618">
    <property type="entry name" value="C-X-C CHEMOKINE RECEPTOR TYPE 5"/>
    <property type="match status" value="1"/>
</dbReference>
<feature type="transmembrane region" description="Helical" evidence="10">
    <location>
        <begin position="56"/>
        <end position="78"/>
    </location>
</feature>
<sequence length="249" mass="28683">TITGWIFGQFLCKVINSLYKISFYCCSLLLGCIGFDRYTSIVLAIQKYKKRKAKSVHITCAFVWFLCLLLSLPELHFYDLTTKDNKSRCYFNNPDWWLITRFIYHIIGFFIPLAVMCYCYSMIIKTLCGSQQFEKQRATKVALLVTGVFFICWIPYNISIFLETLTTFGILNHDCSLLSAIVVTESIGMLHCCLNPLLYVFTGVRFRNHLFQIFVDARCLSKESKEKLMKGKHQGSSSDSENGTSVTIF</sequence>
<protein>
    <submittedName>
        <fullName evidence="12">CXCR5</fullName>
    </submittedName>
</protein>
<feature type="transmembrane region" description="Helical" evidence="10">
    <location>
        <begin position="141"/>
        <end position="158"/>
    </location>
</feature>
<dbReference type="GO" id="GO:0019722">
    <property type="term" value="P:calcium-mediated signaling"/>
    <property type="evidence" value="ECO:0007669"/>
    <property type="project" value="TreeGrafter"/>
</dbReference>
<dbReference type="PROSITE" id="PS50262">
    <property type="entry name" value="G_PROTEIN_RECEP_F1_2"/>
    <property type="match status" value="1"/>
</dbReference>
<accession>A0A0M3N1E3</accession>
<evidence type="ECO:0000256" key="4">
    <source>
        <dbReference type="ARBA" id="ARBA00023040"/>
    </source>
</evidence>
<dbReference type="GO" id="GO:0016493">
    <property type="term" value="F:C-C chemokine receptor activity"/>
    <property type="evidence" value="ECO:0007669"/>
    <property type="project" value="TreeGrafter"/>
</dbReference>
<organism evidence="12">
    <name type="scientific">Protopterus dolloi</name>
    <name type="common">Slender lungfish</name>
    <dbReference type="NCBI Taxonomy" id="27779"/>
    <lineage>
        <taxon>Eukaryota</taxon>
        <taxon>Metazoa</taxon>
        <taxon>Chordata</taxon>
        <taxon>Craniata</taxon>
        <taxon>Vertebrata</taxon>
        <taxon>Euteleostomi</taxon>
        <taxon>Dipnomorpha</taxon>
        <taxon>Ceratodontiformes</taxon>
        <taxon>Lepidosirenoidei</taxon>
        <taxon>Protopteridae</taxon>
        <taxon>Protopterus</taxon>
    </lineage>
</organism>